<dbReference type="AlphaFoldDB" id="A0A060DPB1"/>
<accession>A0A060DPB1</accession>
<organism evidence="2 7">
    <name type="scientific">Azospirillum argentinense</name>
    <dbReference type="NCBI Taxonomy" id="2970906"/>
    <lineage>
        <taxon>Bacteria</taxon>
        <taxon>Pseudomonadati</taxon>
        <taxon>Pseudomonadota</taxon>
        <taxon>Alphaproteobacteria</taxon>
        <taxon>Rhodospirillales</taxon>
        <taxon>Azospirillaceae</taxon>
        <taxon>Azospirillum</taxon>
    </lineage>
</organism>
<keyword evidence="1" id="KW-0732">Signal</keyword>
<evidence type="ECO:0000313" key="7">
    <source>
        <dbReference type="Proteomes" id="UP000027186"/>
    </source>
</evidence>
<dbReference type="EMBL" id="CP007794">
    <property type="protein sequence ID" value="AIB14550.1"/>
    <property type="molecule type" value="Genomic_DNA"/>
</dbReference>
<evidence type="ECO:0000313" key="10">
    <source>
        <dbReference type="Proteomes" id="UP000325333"/>
    </source>
</evidence>
<dbReference type="InterPro" id="IPR025460">
    <property type="entry name" value="DUF4280"/>
</dbReference>
<evidence type="ECO:0000313" key="11">
    <source>
        <dbReference type="Proteomes" id="UP001628281"/>
    </source>
</evidence>
<evidence type="ECO:0000313" key="4">
    <source>
        <dbReference type="EMBL" id="MFL7904820.1"/>
    </source>
</evidence>
<evidence type="ECO:0000313" key="2">
    <source>
        <dbReference type="EMBL" id="AIB14550.1"/>
    </source>
</evidence>
<dbReference type="KEGG" id="abq:ABAZ39_21850"/>
<dbReference type="RefSeq" id="WP_014198555.1">
    <property type="nucleotide sequence ID" value="NZ_CP007794.1"/>
</dbReference>
<dbReference type="EMBL" id="JBJLSN010000057">
    <property type="protein sequence ID" value="MFL7904820.1"/>
    <property type="molecule type" value="Genomic_DNA"/>
</dbReference>
<dbReference type="Proteomes" id="UP000027186">
    <property type="component" value="Plasmid AbAZ39_p1"/>
</dbReference>
<protein>
    <submittedName>
        <fullName evidence="4">DUF4280 domain-containing protein</fullName>
    </submittedName>
</protein>
<reference evidence="5 8" key="2">
    <citation type="submission" date="2018-01" db="EMBL/GenBank/DDBJ databases">
        <title>Whole genome sequence of Azospirillum brasilense REC3 isolated from strawberry roots.</title>
        <authorList>
            <person name="Fontana C.A."/>
            <person name="Salazar S.M."/>
            <person name="Bassi D."/>
            <person name="Puglisi E."/>
            <person name="Lovaisa N.C."/>
            <person name="Toffoli L.M."/>
            <person name="Pedraza R."/>
            <person name="Cocconcelli P.S."/>
        </authorList>
    </citation>
    <scope>NUCLEOTIDE SEQUENCE [LARGE SCALE GENOMIC DNA]</scope>
    <source>
        <strain evidence="5 8">REC3</strain>
        <plasmid evidence="5">p30unnamed</plasmid>
    </source>
</reference>
<evidence type="ECO:0000313" key="9">
    <source>
        <dbReference type="Proteomes" id="UP000298595"/>
    </source>
</evidence>
<dbReference type="Proteomes" id="UP001628281">
    <property type="component" value="Unassembled WGS sequence"/>
</dbReference>
<evidence type="ECO:0000313" key="6">
    <source>
        <dbReference type="EMBL" id="QCN97132.1"/>
    </source>
</evidence>
<dbReference type="KEGG" id="aare:D3093_17780"/>
<sequence>MSQAVCAGAMMTCSFGAAPSALVVLPLNRTMAGGPPMANIMDNKPIMNIPPFGVCTSPANPVVASMIPVPPPGVIKPQPCVPCTVAPWVPGAPTVMVGNMPALTSTSKLMCNWGGVIQIVVPGQFTVQTP</sequence>
<geneLocation type="plasmid" evidence="2 7">
    <name>AbAZ39_p1</name>
</geneLocation>
<feature type="chain" id="PRO_5014214711" evidence="1">
    <location>
        <begin position="18"/>
        <end position="130"/>
    </location>
</feature>
<feature type="signal peptide" evidence="1">
    <location>
        <begin position="1"/>
        <end position="17"/>
    </location>
</feature>
<dbReference type="EMBL" id="POWG01000050">
    <property type="protein sequence ID" value="PNQ95386.1"/>
    <property type="molecule type" value="Genomic_DNA"/>
</dbReference>
<gene>
    <name evidence="2" type="ORF">ABAZ39_21850</name>
    <name evidence="4" type="ORF">ACJ41P_27070</name>
    <name evidence="5" type="ORF">C1S70_29035</name>
    <name evidence="6" type="ORF">D3093_17780</name>
    <name evidence="3" type="ORF">FH063_004808</name>
</gene>
<evidence type="ECO:0000313" key="3">
    <source>
        <dbReference type="EMBL" id="KAA1055833.1"/>
    </source>
</evidence>
<dbReference type="EMBL" id="VEWN01000005">
    <property type="protein sequence ID" value="KAA1055833.1"/>
    <property type="molecule type" value="Genomic_DNA"/>
</dbReference>
<evidence type="ECO:0000313" key="5">
    <source>
        <dbReference type="EMBL" id="PNQ95386.1"/>
    </source>
</evidence>
<geneLocation type="plasmid" evidence="6 9">
    <name>p1</name>
</geneLocation>
<evidence type="ECO:0000313" key="8">
    <source>
        <dbReference type="Proteomes" id="UP000236268"/>
    </source>
</evidence>
<keyword evidence="2" id="KW-0614">Plasmid</keyword>
<proteinExistence type="predicted"/>
<evidence type="ECO:0000256" key="1">
    <source>
        <dbReference type="SAM" id="SignalP"/>
    </source>
</evidence>
<reference evidence="2 7" key="1">
    <citation type="journal article" date="2014" name="Genome Announc.">
        <title>Complete Genome Sequence of the Model Rhizosphere Strain Azospirillum brasilense Az39, Successfully Applied in Agriculture.</title>
        <authorList>
            <person name="Rivera D."/>
            <person name="Revale S."/>
            <person name="Molina R."/>
            <person name="Gualpa J."/>
            <person name="Puente M."/>
            <person name="Maroniche G."/>
            <person name="Paris G."/>
            <person name="Baker D."/>
            <person name="Clavijo B."/>
            <person name="McLay K."/>
            <person name="Spaepen S."/>
            <person name="Perticari A."/>
            <person name="Vazquez M."/>
            <person name="Wisniewski-Dye F."/>
            <person name="Watkins C."/>
            <person name="Martinez-Abarca F."/>
            <person name="Vanderleyden J."/>
            <person name="Cassan F."/>
        </authorList>
    </citation>
    <scope>NUCLEOTIDE SEQUENCE [LARGE SCALE GENOMIC DNA]</scope>
    <source>
        <strain evidence="2 7">Az39</strain>
        <plasmid evidence="2">AbAZ39_p1</plasmid>
    </source>
</reference>
<reference evidence="6 9" key="3">
    <citation type="submission" date="2018-09" db="EMBL/GenBank/DDBJ databases">
        <title>Whole genome based analysis of evolution and adaptive divergence in Indian and Brazilian strains of Azospirillum brasilense.</title>
        <authorList>
            <person name="Singh C."/>
            <person name="Tripathi A.K."/>
        </authorList>
    </citation>
    <scope>NUCLEOTIDE SEQUENCE [LARGE SCALE GENOMIC DNA]</scope>
    <source>
        <strain evidence="6 9">MTCC4035</strain>
        <plasmid evidence="6 9">p1</plasmid>
    </source>
</reference>
<dbReference type="GeneID" id="56451156"/>
<dbReference type="Proteomes" id="UP000236268">
    <property type="component" value="Unassembled WGS sequence"/>
</dbReference>
<geneLocation type="plasmid" evidence="5">
    <name>p30unnamed</name>
</geneLocation>
<reference evidence="3 10" key="4">
    <citation type="submission" date="2019-07" db="EMBL/GenBank/DDBJ databases">
        <title>Genome sequencing of the stress-tolerant strain Azospirillum brasilense Az19.</title>
        <authorList>
            <person name="Maroniche G.A."/>
            <person name="Garcia J.E."/>
            <person name="Pagnussat L."/>
            <person name="Amenta M."/>
            <person name="Creus C.M."/>
        </authorList>
    </citation>
    <scope>NUCLEOTIDE SEQUENCE [LARGE SCALE GENOMIC DNA]</scope>
    <source>
        <strain evidence="3 10">Az19</strain>
    </source>
</reference>
<dbReference type="Pfam" id="PF14107">
    <property type="entry name" value="DUF4280"/>
    <property type="match status" value="1"/>
</dbReference>
<dbReference type="Proteomes" id="UP000325333">
    <property type="component" value="Unassembled WGS sequence"/>
</dbReference>
<dbReference type="EMBL" id="CP032322">
    <property type="protein sequence ID" value="QCN97132.1"/>
    <property type="molecule type" value="Genomic_DNA"/>
</dbReference>
<dbReference type="Proteomes" id="UP000298595">
    <property type="component" value="Plasmid p1"/>
</dbReference>
<reference evidence="4 11" key="5">
    <citation type="submission" date="2024-11" db="EMBL/GenBank/DDBJ databases">
        <title>Draft genome sequences of two bacteria associated to sugarcane roots in Colombia.</title>
        <authorList>
            <person name="Pardo-Diaz S."/>
            <person name="Masmela-Mendoza J."/>
            <person name="Delgadillo-Duran P."/>
            <person name="Bautista E.J."/>
            <person name="Rojas-Tapias D.F."/>
        </authorList>
    </citation>
    <scope>NUCLEOTIDE SEQUENCE [LARGE SCALE GENOMIC DNA]</scope>
    <source>
        <strain evidence="4 11">Ap18</strain>
    </source>
</reference>
<keyword evidence="11" id="KW-1185">Reference proteome</keyword>
<name>A0A060DPB1_9PROT</name>